<dbReference type="Proteomes" id="UP000183982">
    <property type="component" value="Unassembled WGS sequence"/>
</dbReference>
<proteinExistence type="predicted"/>
<dbReference type="AlphaFoldDB" id="A0A1M6RPM7"/>
<reference evidence="2" key="1">
    <citation type="submission" date="2016-11" db="EMBL/GenBank/DDBJ databases">
        <authorList>
            <person name="Varghese N."/>
            <person name="Submissions S."/>
        </authorList>
    </citation>
    <scope>NUCLEOTIDE SEQUENCE [LARGE SCALE GENOMIC DNA]</scope>
    <source>
        <strain evidence="2">DSM 100564</strain>
    </source>
</reference>
<organism evidence="1 2">
    <name type="scientific">Shimia gijangensis</name>
    <dbReference type="NCBI Taxonomy" id="1470563"/>
    <lineage>
        <taxon>Bacteria</taxon>
        <taxon>Pseudomonadati</taxon>
        <taxon>Pseudomonadota</taxon>
        <taxon>Alphaproteobacteria</taxon>
        <taxon>Rhodobacterales</taxon>
        <taxon>Roseobacteraceae</taxon>
    </lineage>
</organism>
<protein>
    <submittedName>
        <fullName evidence="1">Uncharacterized protein</fullName>
    </submittedName>
</protein>
<accession>A0A1M6RPM7</accession>
<evidence type="ECO:0000313" key="1">
    <source>
        <dbReference type="EMBL" id="SHK34277.1"/>
    </source>
</evidence>
<sequence length="50" mass="5906">MWPKLADVFRKFDLGEAAILPVQLYRHDREKPIERTVGPVTVYQNRAHEN</sequence>
<dbReference type="STRING" id="1470563.SAMN05444000_12613"/>
<name>A0A1M6RPM7_9RHOB</name>
<dbReference type="EMBL" id="FQZQ01000026">
    <property type="protein sequence ID" value="SHK34277.1"/>
    <property type="molecule type" value="Genomic_DNA"/>
</dbReference>
<keyword evidence="2" id="KW-1185">Reference proteome</keyword>
<gene>
    <name evidence="1" type="ORF">SAMN05444000_12613</name>
</gene>
<evidence type="ECO:0000313" key="2">
    <source>
        <dbReference type="Proteomes" id="UP000183982"/>
    </source>
</evidence>